<dbReference type="Pfam" id="PF00271">
    <property type="entry name" value="Helicase_C"/>
    <property type="match status" value="1"/>
</dbReference>
<dbReference type="InterPro" id="IPR027417">
    <property type="entry name" value="P-loop_NTPase"/>
</dbReference>
<feature type="region of interest" description="Disordered" evidence="8">
    <location>
        <begin position="108"/>
        <end position="133"/>
    </location>
</feature>
<dbReference type="GO" id="GO:0003723">
    <property type="term" value="F:RNA binding"/>
    <property type="evidence" value="ECO:0007669"/>
    <property type="project" value="UniProtKB-UniRule"/>
</dbReference>
<dbReference type="AlphaFoldDB" id="A0AAV2RVK1"/>
<comment type="caution">
    <text evidence="11">The sequence shown here is derived from an EMBL/GenBank/DDBJ whole genome shotgun (WGS) entry which is preliminary data.</text>
</comment>
<dbReference type="PANTHER" id="PTHR24031">
    <property type="entry name" value="RNA HELICASE"/>
    <property type="match status" value="1"/>
</dbReference>
<dbReference type="InterPro" id="IPR000629">
    <property type="entry name" value="RNA-helicase_DEAD-box_CS"/>
</dbReference>
<accession>A0AAV2RVK1</accession>
<proteinExistence type="inferred from homology"/>
<dbReference type="Proteomes" id="UP001497623">
    <property type="component" value="Unassembled WGS sequence"/>
</dbReference>
<feature type="compositionally biased region" description="Basic residues" evidence="8">
    <location>
        <begin position="962"/>
        <end position="982"/>
    </location>
</feature>
<reference evidence="11 12" key="1">
    <citation type="submission" date="2024-05" db="EMBL/GenBank/DDBJ databases">
        <authorList>
            <person name="Wallberg A."/>
        </authorList>
    </citation>
    <scope>NUCLEOTIDE SEQUENCE [LARGE SCALE GENOMIC DNA]</scope>
</reference>
<comment type="domain">
    <text evidence="6">The Q motif is unique to and characteristic of the DEAD box family of RNA helicases and controls ATP binding and hydrolysis.</text>
</comment>
<feature type="domain" description="Helicase ATP-binding" evidence="9">
    <location>
        <begin position="527"/>
        <end position="730"/>
    </location>
</feature>
<feature type="compositionally biased region" description="Basic residues" evidence="8">
    <location>
        <begin position="302"/>
        <end position="311"/>
    </location>
</feature>
<evidence type="ECO:0000256" key="4">
    <source>
        <dbReference type="ARBA" id="ARBA00022840"/>
    </source>
</evidence>
<keyword evidence="1 6" id="KW-0547">Nucleotide-binding</keyword>
<protein>
    <recommendedName>
        <fullName evidence="6">ATP-dependent RNA helicase</fullName>
        <ecNumber evidence="6">3.6.4.13</ecNumber>
    </recommendedName>
</protein>
<keyword evidence="3 6" id="KW-0347">Helicase</keyword>
<evidence type="ECO:0000256" key="2">
    <source>
        <dbReference type="ARBA" id="ARBA00022801"/>
    </source>
</evidence>
<keyword evidence="2 6" id="KW-0378">Hydrolase</keyword>
<dbReference type="GO" id="GO:0003724">
    <property type="term" value="F:RNA helicase activity"/>
    <property type="evidence" value="ECO:0007669"/>
    <property type="project" value="UniProtKB-EC"/>
</dbReference>
<gene>
    <name evidence="11" type="ORF">MNOR_LOCUS29071</name>
</gene>
<dbReference type="InterPro" id="IPR014001">
    <property type="entry name" value="Helicase_ATP-bd"/>
</dbReference>
<evidence type="ECO:0000256" key="6">
    <source>
        <dbReference type="RuleBase" id="RU365068"/>
    </source>
</evidence>
<keyword evidence="5 6" id="KW-0694">RNA-binding</keyword>
<keyword evidence="12" id="KW-1185">Reference proteome</keyword>
<keyword evidence="7" id="KW-0175">Coiled coil</keyword>
<dbReference type="PROSITE" id="PS51192">
    <property type="entry name" value="HELICASE_ATP_BIND_1"/>
    <property type="match status" value="1"/>
</dbReference>
<feature type="non-terminal residue" evidence="11">
    <location>
        <position position="982"/>
    </location>
</feature>
<dbReference type="EMBL" id="CAXKWB010033090">
    <property type="protein sequence ID" value="CAL4142225.1"/>
    <property type="molecule type" value="Genomic_DNA"/>
</dbReference>
<name>A0AAV2RVK1_MEGNR</name>
<feature type="compositionally biased region" description="Basic and acidic residues" evidence="8">
    <location>
        <begin position="312"/>
        <end position="322"/>
    </location>
</feature>
<evidence type="ECO:0000313" key="11">
    <source>
        <dbReference type="EMBL" id="CAL4142225.1"/>
    </source>
</evidence>
<sequence length="982" mass="111047">MDMSQNRPKRNLWRILRPESAEINSPIIEPVGSPGHAAALLARINARARARKEGLIKGTKSPSLAVKENTDTVKTDKSLKEKKFLTKDNLVRTESLLKIIKNKLKNDVSEDEQQLKKDEKDISKKNKKKKRKDIPEYDTVDSFKDDGKVVCSPSLELQPLKKKKKKRTNSENEIEHINKTENDIENNFINVNLNKVEDNNLEAQIRGKQNENEDEQKEPTKKNITTGFEDFFCITEEKECSTNNTHFENEALEVPSNKCKAEKLAMKMEMDEIESTGKDSSVKEAVKEAVIQNLPTCEEIKKRKRKKKKKNKDKDSSEKDGNNIEGFTMMGEVQTVKKGKHIIRIFASDQRGRHKHYVTMFPHLESKVKSQFPHDVPTHVMMLHKKAFHNPRNDDAEKSGAEGAPAIALHSVPTTMLRPTGRIISVKNWLRRKSLLPSKKRVSYTKEIPNPSFIKQIKINKKNQIRRMLIEYSTAKNIISQDMEIYETIINNGNIFSFIDLLRKPVLANSLFPIIDSVFPKYLETINALSYRPRDICVSAPTGSGKTLAFVLPIVQALSGRTVPRIRALVLLPVQELAIQVYKVFLTYVEHMGLNVGLAVGLKSFAKEQSSLIRKDASGYHSLVDILVATPGKLSDHLQLTKGIDLTYLRYLVLDEADRMLAADGGEWVERIEKAVSGKLSHGPLMGSFPPPGSMLALPTLPLQHLLFSATLSHDPEQLQHLTLYRPKLFTVTAQGVNLQTKDNSSEELVGVYTRPAELCEQFAVVEGTIKPLVLHHLATTNSWQRTLVFTNTTESTHKLATLLQMMAKDLTIKEFSSRHKKERKQIISQFKAGKIDMLISTDAMARGLDVPDIEQVVSYDVTSTSTYVHRIGRTARAGKTGTALSFVTKDDVGDYKNMLSQGGGIAEEISVPMEELEIYEEMYKEALFKMKDTLLQEKHNKRNENKTSVIRILQTVEGNKGKHKGRINNKQGLRKGIKRLQ</sequence>
<keyword evidence="4 6" id="KW-0067">ATP-binding</keyword>
<evidence type="ECO:0000256" key="1">
    <source>
        <dbReference type="ARBA" id="ARBA00022741"/>
    </source>
</evidence>
<dbReference type="SUPFAM" id="SSF52540">
    <property type="entry name" value="P-loop containing nucleoside triphosphate hydrolases"/>
    <property type="match status" value="2"/>
</dbReference>
<dbReference type="CDD" id="cd17956">
    <property type="entry name" value="DEADc_DDX51"/>
    <property type="match status" value="1"/>
</dbReference>
<feature type="region of interest" description="Disordered" evidence="8">
    <location>
        <begin position="961"/>
        <end position="982"/>
    </location>
</feature>
<comment type="catalytic activity">
    <reaction evidence="6">
        <text>ATP + H2O = ADP + phosphate + H(+)</text>
        <dbReference type="Rhea" id="RHEA:13065"/>
        <dbReference type="ChEBI" id="CHEBI:15377"/>
        <dbReference type="ChEBI" id="CHEBI:15378"/>
        <dbReference type="ChEBI" id="CHEBI:30616"/>
        <dbReference type="ChEBI" id="CHEBI:43474"/>
        <dbReference type="ChEBI" id="CHEBI:456216"/>
        <dbReference type="EC" id="3.6.4.13"/>
    </reaction>
</comment>
<evidence type="ECO:0000256" key="5">
    <source>
        <dbReference type="ARBA" id="ARBA00022884"/>
    </source>
</evidence>
<comment type="similarity">
    <text evidence="6">Belongs to the DEAD box helicase family.</text>
</comment>
<evidence type="ECO:0000256" key="8">
    <source>
        <dbReference type="SAM" id="MobiDB-lite"/>
    </source>
</evidence>
<dbReference type="InterPro" id="IPR011545">
    <property type="entry name" value="DEAD/DEAH_box_helicase_dom"/>
</dbReference>
<evidence type="ECO:0000313" key="12">
    <source>
        <dbReference type="Proteomes" id="UP001497623"/>
    </source>
</evidence>
<dbReference type="Gene3D" id="3.40.50.300">
    <property type="entry name" value="P-loop containing nucleotide triphosphate hydrolases"/>
    <property type="match status" value="2"/>
</dbReference>
<dbReference type="SMART" id="SM00487">
    <property type="entry name" value="DEXDc"/>
    <property type="match status" value="1"/>
</dbReference>
<dbReference type="GO" id="GO:0016787">
    <property type="term" value="F:hydrolase activity"/>
    <property type="evidence" value="ECO:0007669"/>
    <property type="project" value="UniProtKB-KW"/>
</dbReference>
<dbReference type="InterPro" id="IPR001650">
    <property type="entry name" value="Helicase_C-like"/>
</dbReference>
<comment type="function">
    <text evidence="6">RNA helicase.</text>
</comment>
<evidence type="ECO:0000259" key="9">
    <source>
        <dbReference type="PROSITE" id="PS51192"/>
    </source>
</evidence>
<evidence type="ECO:0000259" key="10">
    <source>
        <dbReference type="PROSITE" id="PS51194"/>
    </source>
</evidence>
<dbReference type="SMART" id="SM00490">
    <property type="entry name" value="HELICc"/>
    <property type="match status" value="1"/>
</dbReference>
<dbReference type="EC" id="3.6.4.13" evidence="6"/>
<feature type="domain" description="Helicase C-terminal" evidence="10">
    <location>
        <begin position="773"/>
        <end position="918"/>
    </location>
</feature>
<feature type="compositionally biased region" description="Basic and acidic residues" evidence="8">
    <location>
        <begin position="108"/>
        <end position="124"/>
    </location>
</feature>
<organism evidence="11 12">
    <name type="scientific">Meganyctiphanes norvegica</name>
    <name type="common">Northern krill</name>
    <name type="synonym">Thysanopoda norvegica</name>
    <dbReference type="NCBI Taxonomy" id="48144"/>
    <lineage>
        <taxon>Eukaryota</taxon>
        <taxon>Metazoa</taxon>
        <taxon>Ecdysozoa</taxon>
        <taxon>Arthropoda</taxon>
        <taxon>Crustacea</taxon>
        <taxon>Multicrustacea</taxon>
        <taxon>Malacostraca</taxon>
        <taxon>Eumalacostraca</taxon>
        <taxon>Eucarida</taxon>
        <taxon>Euphausiacea</taxon>
        <taxon>Euphausiidae</taxon>
        <taxon>Meganyctiphanes</taxon>
    </lineage>
</organism>
<feature type="coiled-coil region" evidence="7">
    <location>
        <begin position="160"/>
        <end position="218"/>
    </location>
</feature>
<feature type="region of interest" description="Disordered" evidence="8">
    <location>
        <begin position="301"/>
        <end position="325"/>
    </location>
</feature>
<dbReference type="CDD" id="cd18787">
    <property type="entry name" value="SF2_C_DEAD"/>
    <property type="match status" value="1"/>
</dbReference>
<evidence type="ECO:0000256" key="7">
    <source>
        <dbReference type="SAM" id="Coils"/>
    </source>
</evidence>
<dbReference type="PROSITE" id="PS51194">
    <property type="entry name" value="HELICASE_CTER"/>
    <property type="match status" value="1"/>
</dbReference>
<dbReference type="PROSITE" id="PS00039">
    <property type="entry name" value="DEAD_ATP_HELICASE"/>
    <property type="match status" value="1"/>
</dbReference>
<dbReference type="Pfam" id="PF00270">
    <property type="entry name" value="DEAD"/>
    <property type="match status" value="1"/>
</dbReference>
<dbReference type="GO" id="GO:0005524">
    <property type="term" value="F:ATP binding"/>
    <property type="evidence" value="ECO:0007669"/>
    <property type="project" value="UniProtKB-UniRule"/>
</dbReference>
<evidence type="ECO:0000256" key="3">
    <source>
        <dbReference type="ARBA" id="ARBA00022806"/>
    </source>
</evidence>